<dbReference type="Proteomes" id="UP000438106">
    <property type="component" value="Unassembled WGS sequence"/>
</dbReference>
<dbReference type="AlphaFoldDB" id="A0A7X3FNL0"/>
<keyword evidence="1" id="KW-0233">DNA recombination</keyword>
<dbReference type="EMBL" id="WQRF01000001">
    <property type="protein sequence ID" value="MVS97902.1"/>
    <property type="molecule type" value="Genomic_DNA"/>
</dbReference>
<evidence type="ECO:0000313" key="3">
    <source>
        <dbReference type="EMBL" id="MVS97902.1"/>
    </source>
</evidence>
<dbReference type="InterPro" id="IPR011010">
    <property type="entry name" value="DNA_brk_join_enz"/>
</dbReference>
<evidence type="ECO:0000256" key="2">
    <source>
        <dbReference type="SAM" id="MobiDB-lite"/>
    </source>
</evidence>
<evidence type="ECO:0000313" key="4">
    <source>
        <dbReference type="Proteomes" id="UP000438106"/>
    </source>
</evidence>
<comment type="caution">
    <text evidence="3">The sequence shown here is derived from an EMBL/GenBank/DDBJ whole genome shotgun (WGS) entry which is preliminary data.</text>
</comment>
<dbReference type="SUPFAM" id="SSF56349">
    <property type="entry name" value="DNA breaking-rejoining enzymes"/>
    <property type="match status" value="1"/>
</dbReference>
<dbReference type="GO" id="GO:0006310">
    <property type="term" value="P:DNA recombination"/>
    <property type="evidence" value="ECO:0007669"/>
    <property type="project" value="UniProtKB-KW"/>
</dbReference>
<feature type="region of interest" description="Disordered" evidence="2">
    <location>
        <begin position="50"/>
        <end position="73"/>
    </location>
</feature>
<dbReference type="RefSeq" id="WP_157288993.1">
    <property type="nucleotide sequence ID" value="NZ_WQRF01000001.1"/>
</dbReference>
<gene>
    <name evidence="3" type="ORF">GO014_02505</name>
</gene>
<dbReference type="Gene3D" id="1.10.443.10">
    <property type="entry name" value="Intergrase catalytic core"/>
    <property type="match status" value="1"/>
</dbReference>
<dbReference type="GO" id="GO:0015074">
    <property type="term" value="P:DNA integration"/>
    <property type="evidence" value="ECO:0007669"/>
    <property type="project" value="InterPro"/>
</dbReference>
<keyword evidence="4" id="KW-1185">Reference proteome</keyword>
<evidence type="ECO:0008006" key="5">
    <source>
        <dbReference type="Google" id="ProtNLM"/>
    </source>
</evidence>
<sequence>MEAISYLGGRHNEYRPASIRKYYAALAVAVDEALATGAILPKQEAAYRDALKDRPRPRARSAESRTSAKKRKSVSMTEVRTVCRYLWTRGKPDDKLLVRLIKHGVFLGLRPSEYSDADRQGDLLVVRTRKTTNGRGLCAFRELDLVDIAPGEAASLDQLIVDFARASSGDLERLIDRLGARLRRACHHVGLAPFALYTTRHQAIANLKAAGKSAAEIAAVAGHKSLYTAGKAYAGRRSGWKAVPTAKATSAMLAKFEVQPTPQRPWSPKI</sequence>
<organism evidence="3 4">
    <name type="scientific">Devosia marina</name>
    <dbReference type="NCBI Taxonomy" id="2683198"/>
    <lineage>
        <taxon>Bacteria</taxon>
        <taxon>Pseudomonadati</taxon>
        <taxon>Pseudomonadota</taxon>
        <taxon>Alphaproteobacteria</taxon>
        <taxon>Hyphomicrobiales</taxon>
        <taxon>Devosiaceae</taxon>
        <taxon>Devosia</taxon>
    </lineage>
</organism>
<accession>A0A7X3FNL0</accession>
<evidence type="ECO:0000256" key="1">
    <source>
        <dbReference type="ARBA" id="ARBA00023172"/>
    </source>
</evidence>
<protein>
    <recommendedName>
        <fullName evidence="5">Tyr recombinase domain-containing protein</fullName>
    </recommendedName>
</protein>
<reference evidence="3 4" key="1">
    <citation type="submission" date="2019-12" db="EMBL/GenBank/DDBJ databases">
        <title>Devosia maris sp. nov., isolated from the deep seawater.</title>
        <authorList>
            <person name="Liu Y."/>
        </authorList>
    </citation>
    <scope>NUCLEOTIDE SEQUENCE [LARGE SCALE GENOMIC DNA]</scope>
    <source>
        <strain evidence="3 4">L53-10-65</strain>
    </source>
</reference>
<feature type="compositionally biased region" description="Basic and acidic residues" evidence="2">
    <location>
        <begin position="50"/>
        <end position="63"/>
    </location>
</feature>
<dbReference type="InterPro" id="IPR013762">
    <property type="entry name" value="Integrase-like_cat_sf"/>
</dbReference>
<dbReference type="GO" id="GO:0003677">
    <property type="term" value="F:DNA binding"/>
    <property type="evidence" value="ECO:0007669"/>
    <property type="project" value="InterPro"/>
</dbReference>
<proteinExistence type="predicted"/>
<name>A0A7X3FNL0_9HYPH</name>